<organism evidence="5">
    <name type="scientific">Salmo salar</name>
    <name type="common">Atlantic salmon</name>
    <dbReference type="NCBI Taxonomy" id="8030"/>
    <lineage>
        <taxon>Eukaryota</taxon>
        <taxon>Metazoa</taxon>
        <taxon>Chordata</taxon>
        <taxon>Craniata</taxon>
        <taxon>Vertebrata</taxon>
        <taxon>Euteleostomi</taxon>
        <taxon>Actinopterygii</taxon>
        <taxon>Neopterygii</taxon>
        <taxon>Teleostei</taxon>
        <taxon>Protacanthopterygii</taxon>
        <taxon>Salmoniformes</taxon>
        <taxon>Salmonidae</taxon>
        <taxon>Salmoninae</taxon>
        <taxon>Salmo</taxon>
    </lineage>
</organism>
<keyword evidence="2" id="KW-0479">Metal-binding</keyword>
<reference evidence="5" key="3">
    <citation type="submission" date="2010-08" db="EMBL/GenBank/DDBJ databases">
        <authorList>
            <consortium name="cGRASP (B.F. Koop &amp; W.S. Davidson)"/>
        </authorList>
    </citation>
    <scope>NUCLEOTIDE SEQUENCE</scope>
    <source>
        <tissue evidence="5">Thymus</tissue>
    </source>
</reference>
<dbReference type="AlphaFoldDB" id="B9EQ46"/>
<dbReference type="GO" id="GO:0036444">
    <property type="term" value="P:calcium import into the mitochondrion"/>
    <property type="evidence" value="ECO:0007669"/>
    <property type="project" value="TreeGrafter"/>
</dbReference>
<accession>B9EQ46</accession>
<protein>
    <submittedName>
        <fullName evidence="5">Calcium-binding mitochondrial carrier protein Aralar1</fullName>
    </submittedName>
</protein>
<dbReference type="PANTHER" id="PTHR12294">
    <property type="entry name" value="EF HAND DOMAIN FAMILY A1,A2-RELATED"/>
    <property type="match status" value="1"/>
</dbReference>
<proteinExistence type="evidence at transcript level"/>
<evidence type="ECO:0000256" key="2">
    <source>
        <dbReference type="ARBA" id="ARBA00022723"/>
    </source>
</evidence>
<dbReference type="GO" id="GO:0051560">
    <property type="term" value="P:mitochondrial calcium ion homeostasis"/>
    <property type="evidence" value="ECO:0007669"/>
    <property type="project" value="TreeGrafter"/>
</dbReference>
<evidence type="ECO:0000256" key="4">
    <source>
        <dbReference type="ARBA" id="ARBA00023136"/>
    </source>
</evidence>
<dbReference type="InterPro" id="IPR039800">
    <property type="entry name" value="MICU1/2/3"/>
</dbReference>
<dbReference type="GO" id="GO:0005509">
    <property type="term" value="F:calcium ion binding"/>
    <property type="evidence" value="ECO:0007669"/>
    <property type="project" value="InterPro"/>
</dbReference>
<dbReference type="SUPFAM" id="SSF47473">
    <property type="entry name" value="EF-hand"/>
    <property type="match status" value="1"/>
</dbReference>
<evidence type="ECO:0000256" key="3">
    <source>
        <dbReference type="ARBA" id="ARBA00022737"/>
    </source>
</evidence>
<evidence type="ECO:0000313" key="5">
    <source>
        <dbReference type="EMBL" id="ACM09643.1"/>
    </source>
</evidence>
<dbReference type="GO" id="GO:1990246">
    <property type="term" value="C:uniplex complex"/>
    <property type="evidence" value="ECO:0007669"/>
    <property type="project" value="TreeGrafter"/>
</dbReference>
<comment type="subcellular location">
    <subcellularLocation>
        <location evidence="1">Mitochondrion inner membrane</location>
    </subcellularLocation>
</comment>
<gene>
    <name evidence="5" type="primary">CMC1</name>
</gene>
<reference evidence="5" key="1">
    <citation type="submission" date="2009-01" db="EMBL/GenBank/DDBJ databases">
        <authorList>
            <consortium name="cGRASP (B.F. Koop &amp; W.S. Davidson)"/>
            <person name="Leong J."/>
            <person name="von Schalburg K."/>
            <person name="Cooper G."/>
            <person name="Moore R."/>
            <person name="Holt R."/>
            <person name="Davidson W.S."/>
            <person name="Koop B.F."/>
        </authorList>
    </citation>
    <scope>NUCLEOTIDE SEQUENCE</scope>
    <source>
        <tissue evidence="5">Thymus</tissue>
    </source>
</reference>
<evidence type="ECO:0000256" key="1">
    <source>
        <dbReference type="ARBA" id="ARBA00004273"/>
    </source>
</evidence>
<dbReference type="Gene3D" id="1.10.238.10">
    <property type="entry name" value="EF-hand"/>
    <property type="match status" value="1"/>
</dbReference>
<reference evidence="5" key="2">
    <citation type="journal article" date="2010" name="BMC Genomics">
        <title>Salmo salar and Esox lucius full-length cDNA sequences reveal changes in evolutionary pressures on a post-tetraploidization genome.</title>
        <authorList>
            <person name="Leong J.S."/>
            <person name="Jantzen S.G."/>
            <person name="von Schalburg K.R."/>
            <person name="Cooper G.A."/>
            <person name="Messmer A.M."/>
            <person name="Liao N.Y."/>
            <person name="Munro S."/>
            <person name="Moore R."/>
            <person name="Holt R.A."/>
            <person name="Jones S.J."/>
            <person name="Davidson W.S."/>
            <person name="Koop B.F."/>
        </authorList>
    </citation>
    <scope>NUCLEOTIDE SEQUENCE</scope>
    <source>
        <tissue evidence="5">Thymus</tissue>
    </source>
</reference>
<name>B9EQ46_SALSA</name>
<dbReference type="EMBL" id="BT057771">
    <property type="protein sequence ID" value="ACM09643.1"/>
    <property type="molecule type" value="mRNA"/>
</dbReference>
<keyword evidence="3" id="KW-0677">Repeat</keyword>
<dbReference type="PANTHER" id="PTHR12294:SF1">
    <property type="entry name" value="CALCIUM UPTAKE PROTEIN 1, MITOCHONDRIAL"/>
    <property type="match status" value="1"/>
</dbReference>
<keyword evidence="4" id="KW-0472">Membrane</keyword>
<sequence>MAVKVETTARGDSNELRTIFLKHASVVEDGEHYMSPRDFVQNFLGLHNQPDHNRKTVQLIAGVADTSKDGLISFQEFLAFESVLCVPDALFIVAFQLFDKTGTGDISFANVRDIPCLQVLATVWCNLGDL</sequence>
<dbReference type="InterPro" id="IPR011992">
    <property type="entry name" value="EF-hand-dom_pair"/>
</dbReference>